<dbReference type="PROSITE" id="PS51462">
    <property type="entry name" value="NUDIX"/>
    <property type="match status" value="1"/>
</dbReference>
<evidence type="ECO:0000259" key="10">
    <source>
        <dbReference type="PROSITE" id="PS51462"/>
    </source>
</evidence>
<keyword evidence="7" id="KW-0460">Magnesium</keyword>
<evidence type="ECO:0000256" key="9">
    <source>
        <dbReference type="ARBA" id="ARBA00023679"/>
    </source>
</evidence>
<evidence type="ECO:0000313" key="11">
    <source>
        <dbReference type="EMBL" id="KOA20060.1"/>
    </source>
</evidence>
<organism evidence="11 12">
    <name type="scientific">Clostridium homopropionicum DSM 5847</name>
    <dbReference type="NCBI Taxonomy" id="1121318"/>
    <lineage>
        <taxon>Bacteria</taxon>
        <taxon>Bacillati</taxon>
        <taxon>Bacillota</taxon>
        <taxon>Clostridia</taxon>
        <taxon>Eubacteriales</taxon>
        <taxon>Clostridiaceae</taxon>
        <taxon>Clostridium</taxon>
    </lineage>
</organism>
<evidence type="ECO:0000256" key="1">
    <source>
        <dbReference type="ARBA" id="ARBA00001946"/>
    </source>
</evidence>
<comment type="caution">
    <text evidence="11">The sequence shown here is derived from an EMBL/GenBank/DDBJ whole genome shotgun (WGS) entry which is preliminary data.</text>
</comment>
<comment type="similarity">
    <text evidence="3">Belongs to the Nudix hydrolase family. NudC subfamily.</text>
</comment>
<dbReference type="PANTHER" id="PTHR42904">
    <property type="entry name" value="NUDIX HYDROLASE, NUDC SUBFAMILY"/>
    <property type="match status" value="1"/>
</dbReference>
<keyword evidence="5" id="KW-0479">Metal-binding</keyword>
<evidence type="ECO:0000256" key="7">
    <source>
        <dbReference type="ARBA" id="ARBA00022842"/>
    </source>
</evidence>
<keyword evidence="8" id="KW-0520">NAD</keyword>
<dbReference type="STRING" id="36844.SAMN04488501_12010"/>
<dbReference type="GO" id="GO:0006742">
    <property type="term" value="P:NADP+ catabolic process"/>
    <property type="evidence" value="ECO:0007669"/>
    <property type="project" value="TreeGrafter"/>
</dbReference>
<comment type="catalytic activity">
    <reaction evidence="9">
        <text>a 5'-end NAD(+)-phospho-ribonucleoside in mRNA + H2O = a 5'-end phospho-adenosine-phospho-ribonucleoside in mRNA + beta-nicotinamide D-ribonucleotide + 2 H(+)</text>
        <dbReference type="Rhea" id="RHEA:60876"/>
        <dbReference type="Rhea" id="RHEA-COMP:15698"/>
        <dbReference type="Rhea" id="RHEA-COMP:15719"/>
        <dbReference type="ChEBI" id="CHEBI:14649"/>
        <dbReference type="ChEBI" id="CHEBI:15377"/>
        <dbReference type="ChEBI" id="CHEBI:15378"/>
        <dbReference type="ChEBI" id="CHEBI:144029"/>
        <dbReference type="ChEBI" id="CHEBI:144051"/>
    </reaction>
    <physiologicalReaction direction="left-to-right" evidence="9">
        <dbReference type="Rhea" id="RHEA:60877"/>
    </physiologicalReaction>
</comment>
<dbReference type="GO" id="GO:0110153">
    <property type="term" value="F:RNA NAD-cap (NMN-forming) hydrolase activity"/>
    <property type="evidence" value="ECO:0007669"/>
    <property type="project" value="RHEA"/>
</dbReference>
<keyword evidence="6 11" id="KW-0378">Hydrolase</keyword>
<feature type="domain" description="Nudix hydrolase" evidence="10">
    <location>
        <begin position="37"/>
        <end position="161"/>
    </location>
</feature>
<dbReference type="Pfam" id="PF00293">
    <property type="entry name" value="NUDIX"/>
    <property type="match status" value="1"/>
</dbReference>
<evidence type="ECO:0000256" key="5">
    <source>
        <dbReference type="ARBA" id="ARBA00022723"/>
    </source>
</evidence>
<dbReference type="AlphaFoldDB" id="A0A0L6ZAR7"/>
<gene>
    <name evidence="11" type="primary">nudC_1</name>
    <name evidence="11" type="ORF">CLHOM_14900</name>
</gene>
<dbReference type="GO" id="GO:0035529">
    <property type="term" value="F:NADH pyrophosphatase activity"/>
    <property type="evidence" value="ECO:0007669"/>
    <property type="project" value="TreeGrafter"/>
</dbReference>
<evidence type="ECO:0000256" key="2">
    <source>
        <dbReference type="ARBA" id="ARBA00001947"/>
    </source>
</evidence>
<dbReference type="RefSeq" id="WP_052221054.1">
    <property type="nucleotide sequence ID" value="NZ_LHUR01000020.1"/>
</dbReference>
<dbReference type="PATRIC" id="fig|1121318.3.peg.1497"/>
<dbReference type="PANTHER" id="PTHR42904:SF6">
    <property type="entry name" value="NAD-CAPPED RNA HYDROLASE NUDT12"/>
    <property type="match status" value="1"/>
</dbReference>
<dbReference type="PROSITE" id="PS00893">
    <property type="entry name" value="NUDIX_BOX"/>
    <property type="match status" value="1"/>
</dbReference>
<dbReference type="InterPro" id="IPR015797">
    <property type="entry name" value="NUDIX_hydrolase-like_dom_sf"/>
</dbReference>
<name>A0A0L6ZAR7_9CLOT</name>
<dbReference type="Gene3D" id="3.90.79.10">
    <property type="entry name" value="Nucleoside Triphosphate Pyrophosphohydrolase"/>
    <property type="match status" value="1"/>
</dbReference>
<dbReference type="EC" id="3.6.1.22" evidence="4"/>
<dbReference type="EMBL" id="LHUR01000020">
    <property type="protein sequence ID" value="KOA20060.1"/>
    <property type="molecule type" value="Genomic_DNA"/>
</dbReference>
<dbReference type="InterPro" id="IPR020084">
    <property type="entry name" value="NUDIX_hydrolase_CS"/>
</dbReference>
<evidence type="ECO:0000256" key="3">
    <source>
        <dbReference type="ARBA" id="ARBA00009595"/>
    </source>
</evidence>
<proteinExistence type="inferred from homology"/>
<dbReference type="InterPro" id="IPR000086">
    <property type="entry name" value="NUDIX_hydrolase_dom"/>
</dbReference>
<evidence type="ECO:0000256" key="6">
    <source>
        <dbReference type="ARBA" id="ARBA00022801"/>
    </source>
</evidence>
<keyword evidence="12" id="KW-1185">Reference proteome</keyword>
<dbReference type="GO" id="GO:0005829">
    <property type="term" value="C:cytosol"/>
    <property type="evidence" value="ECO:0007669"/>
    <property type="project" value="TreeGrafter"/>
</dbReference>
<evidence type="ECO:0000256" key="4">
    <source>
        <dbReference type="ARBA" id="ARBA00012381"/>
    </source>
</evidence>
<dbReference type="CDD" id="cd03429">
    <property type="entry name" value="NUDIX_NADH_pyrophosphatase_Nudt13"/>
    <property type="match status" value="1"/>
</dbReference>
<reference evidence="12" key="1">
    <citation type="submission" date="2015-08" db="EMBL/GenBank/DDBJ databases">
        <title>Genome sequence of the strict anaerobe Clostridium homopropionicum LuHBu1 (DSM 5847T).</title>
        <authorList>
            <person name="Poehlein A."/>
            <person name="Beck M."/>
            <person name="Schiel-Bengelsdorf B."/>
            <person name="Bengelsdorf F.R."/>
            <person name="Daniel R."/>
            <person name="Duerre P."/>
        </authorList>
    </citation>
    <scope>NUCLEOTIDE SEQUENCE [LARGE SCALE GENOMIC DNA]</scope>
    <source>
        <strain evidence="12">DSM 5847</strain>
    </source>
</reference>
<dbReference type="SUPFAM" id="SSF55811">
    <property type="entry name" value="Nudix"/>
    <property type="match status" value="1"/>
</dbReference>
<protein>
    <recommendedName>
        <fullName evidence="4">NAD(+) diphosphatase</fullName>
        <ecNumber evidence="4">3.6.1.22</ecNumber>
    </recommendedName>
</protein>
<evidence type="ECO:0000313" key="12">
    <source>
        <dbReference type="Proteomes" id="UP000037043"/>
    </source>
</evidence>
<evidence type="ECO:0000256" key="8">
    <source>
        <dbReference type="ARBA" id="ARBA00023027"/>
    </source>
</evidence>
<accession>A0A0L6ZAR7</accession>
<dbReference type="GO" id="GO:0046872">
    <property type="term" value="F:metal ion binding"/>
    <property type="evidence" value="ECO:0007669"/>
    <property type="project" value="UniProtKB-KW"/>
</dbReference>
<sequence length="168" mass="19246">MKYKFCPKCGAKLKMRNSFDEGEVPYCEVDNIMYFDLPKPCVVVAVIRDHEILLMKQSYIYKDSKVLVSGYVTVGENVEETVIREVKEETGITISNLKYLGSDVIPPAELLMLTFMAEYVEGELAKSDEVEWVDWSNLEDALDEMKEDEVGKRVVRKVLKEIGYIGDK</sequence>
<dbReference type="InterPro" id="IPR050241">
    <property type="entry name" value="NAD-cap_RNA_hydrolase_NudC"/>
</dbReference>
<dbReference type="Proteomes" id="UP000037043">
    <property type="component" value="Unassembled WGS sequence"/>
</dbReference>
<dbReference type="InterPro" id="IPR049734">
    <property type="entry name" value="NudC-like_C"/>
</dbReference>
<comment type="cofactor">
    <cofactor evidence="1">
        <name>Mg(2+)</name>
        <dbReference type="ChEBI" id="CHEBI:18420"/>
    </cofactor>
</comment>
<dbReference type="GO" id="GO:0019677">
    <property type="term" value="P:NAD+ catabolic process"/>
    <property type="evidence" value="ECO:0007669"/>
    <property type="project" value="TreeGrafter"/>
</dbReference>
<comment type="cofactor">
    <cofactor evidence="2">
        <name>Zn(2+)</name>
        <dbReference type="ChEBI" id="CHEBI:29105"/>
    </cofactor>
</comment>